<keyword evidence="1" id="KW-0472">Membrane</keyword>
<reference evidence="2" key="1">
    <citation type="journal article" date="2020" name="mSystems">
        <title>Genome- and Community-Level Interaction Insights into Carbon Utilization and Element Cycling Functions of Hydrothermarchaeota in Hydrothermal Sediment.</title>
        <authorList>
            <person name="Zhou Z."/>
            <person name="Liu Y."/>
            <person name="Xu W."/>
            <person name="Pan J."/>
            <person name="Luo Z.H."/>
            <person name="Li M."/>
        </authorList>
    </citation>
    <scope>NUCLEOTIDE SEQUENCE [LARGE SCALE GENOMIC DNA]</scope>
    <source>
        <strain evidence="2">SpSt-751</strain>
    </source>
</reference>
<accession>A0A7C3SNZ2</accession>
<gene>
    <name evidence="2" type="ORF">ENV35_02925</name>
</gene>
<protein>
    <recommendedName>
        <fullName evidence="3">Prepilin-type N-terminal cleavage/methylation domain-containing protein</fullName>
    </recommendedName>
</protein>
<dbReference type="EMBL" id="DTGA01000067">
    <property type="protein sequence ID" value="HGB30816.1"/>
    <property type="molecule type" value="Genomic_DNA"/>
</dbReference>
<comment type="caution">
    <text evidence="2">The sequence shown here is derived from an EMBL/GenBank/DDBJ whole genome shotgun (WGS) entry which is preliminary data.</text>
</comment>
<feature type="transmembrane region" description="Helical" evidence="1">
    <location>
        <begin position="12"/>
        <end position="36"/>
    </location>
</feature>
<keyword evidence="1" id="KW-0812">Transmembrane</keyword>
<keyword evidence="1" id="KW-1133">Transmembrane helix</keyword>
<name>A0A7C3SNZ2_9BACT</name>
<evidence type="ECO:0000256" key="1">
    <source>
        <dbReference type="SAM" id="Phobius"/>
    </source>
</evidence>
<evidence type="ECO:0000313" key="2">
    <source>
        <dbReference type="EMBL" id="HGB30816.1"/>
    </source>
</evidence>
<evidence type="ECO:0008006" key="3">
    <source>
        <dbReference type="Google" id="ProtNLM"/>
    </source>
</evidence>
<organism evidence="2">
    <name type="scientific">Dictyoglomus turgidum</name>
    <dbReference type="NCBI Taxonomy" id="513050"/>
    <lineage>
        <taxon>Bacteria</taxon>
        <taxon>Pseudomonadati</taxon>
        <taxon>Dictyoglomota</taxon>
        <taxon>Dictyoglomia</taxon>
        <taxon>Dictyoglomales</taxon>
        <taxon>Dictyoglomaceae</taxon>
        <taxon>Dictyoglomus</taxon>
    </lineage>
</organism>
<proteinExistence type="predicted"/>
<dbReference type="AlphaFoldDB" id="A0A7C3SNZ2"/>
<sequence length="129" mass="14911">MKSQKSGKYSGFSVLEALVAGVVLLIVLVGILQMYFITFYNAPKVENLVRANYILSKEAELIFAKSYTTLNSFVTYYYPKIVKDKNMVYTITCTVDDTLTWGKFIRLEASWNEGKETKKFRIEFFRAKL</sequence>